<feature type="transmembrane region" description="Helical" evidence="6">
    <location>
        <begin position="782"/>
        <end position="808"/>
    </location>
</feature>
<gene>
    <name evidence="8" type="ORF">AArcSl_2856</name>
</gene>
<feature type="transmembrane region" description="Helical" evidence="6">
    <location>
        <begin position="20"/>
        <end position="40"/>
    </location>
</feature>
<evidence type="ECO:0000256" key="1">
    <source>
        <dbReference type="ARBA" id="ARBA00004651"/>
    </source>
</evidence>
<feature type="transmembrane region" description="Helical" evidence="6">
    <location>
        <begin position="292"/>
        <end position="311"/>
    </location>
</feature>
<dbReference type="SUPFAM" id="SSF82866">
    <property type="entry name" value="Multidrug efflux transporter AcrB transmembrane domain"/>
    <property type="match status" value="2"/>
</dbReference>
<reference evidence="9" key="1">
    <citation type="submission" date="2017-11" db="EMBL/GenBank/DDBJ databases">
        <title>Phenotypic and genomic properties of facultatively anaerobic sulfur-reducing natronoarchaea from hypersaline soda lakes.</title>
        <authorList>
            <person name="Sorokin D.Y."/>
            <person name="Kublanov I.V."/>
            <person name="Roman P."/>
            <person name="Sinninghe Damste J.S."/>
            <person name="Golyshin P.N."/>
            <person name="Rojo D."/>
            <person name="Ciordia S."/>
            <person name="Mena M.D.C."/>
            <person name="Ferrer M."/>
            <person name="Messina E."/>
            <person name="Smedile F."/>
            <person name="La Spada G."/>
            <person name="La Cono V."/>
            <person name="Yakimov M.M."/>
        </authorList>
    </citation>
    <scope>NUCLEOTIDE SEQUENCE [LARGE SCALE GENOMIC DNA]</scope>
    <source>
        <strain evidence="9">AArc-Sl</strain>
    </source>
</reference>
<keyword evidence="5 6" id="KW-0472">Membrane</keyword>
<evidence type="ECO:0000313" key="9">
    <source>
        <dbReference type="Proteomes" id="UP000263012"/>
    </source>
</evidence>
<dbReference type="PANTHER" id="PTHR33406">
    <property type="entry name" value="MEMBRANE PROTEIN MJ1562-RELATED"/>
    <property type="match status" value="1"/>
</dbReference>
<feature type="transmembrane region" description="Helical" evidence="6">
    <location>
        <begin position="656"/>
        <end position="674"/>
    </location>
</feature>
<comment type="subcellular location">
    <subcellularLocation>
        <location evidence="1">Cell membrane</location>
        <topology evidence="1">Multi-pass membrane protein</topology>
    </subcellularLocation>
</comment>
<keyword evidence="3 6" id="KW-0812">Transmembrane</keyword>
<feature type="domain" description="SSD" evidence="7">
    <location>
        <begin position="646"/>
        <end position="807"/>
    </location>
</feature>
<feature type="transmembrane region" description="Helical" evidence="6">
    <location>
        <begin position="263"/>
        <end position="286"/>
    </location>
</feature>
<evidence type="ECO:0000256" key="5">
    <source>
        <dbReference type="ARBA" id="ARBA00023136"/>
    </source>
</evidence>
<evidence type="ECO:0000259" key="7">
    <source>
        <dbReference type="PROSITE" id="PS50156"/>
    </source>
</evidence>
<evidence type="ECO:0000256" key="6">
    <source>
        <dbReference type="SAM" id="Phobius"/>
    </source>
</evidence>
<evidence type="ECO:0000256" key="4">
    <source>
        <dbReference type="ARBA" id="ARBA00022989"/>
    </source>
</evidence>
<dbReference type="OrthoDB" id="42357at2157"/>
<dbReference type="RefSeq" id="WP_119820803.1">
    <property type="nucleotide sequence ID" value="NZ_CP025066.1"/>
</dbReference>
<dbReference type="EMBL" id="CP025066">
    <property type="protein sequence ID" value="AUX10471.1"/>
    <property type="molecule type" value="Genomic_DNA"/>
</dbReference>
<protein>
    <submittedName>
        <fullName evidence="8">Putative RND superfamily exporter</fullName>
    </submittedName>
</protein>
<keyword evidence="2" id="KW-1003">Cell membrane</keyword>
<feature type="domain" description="SSD" evidence="7">
    <location>
        <begin position="266"/>
        <end position="389"/>
    </location>
</feature>
<dbReference type="InterPro" id="IPR004869">
    <property type="entry name" value="MMPL_dom"/>
</dbReference>
<feature type="transmembrane region" description="Helical" evidence="6">
    <location>
        <begin position="238"/>
        <end position="256"/>
    </location>
</feature>
<sequence>MSNNDPITRGINRLIVGHPWKVVVGFLLATVVLAGGLGAVEQEAGGGQYTAGLEEEQALEDMEAEFEAGIRSGGGASAVIVISDERNVLSKSSLERMLLLQYRLETRDRLRISSTTSPADAVAMALDPDARTVEGRLRAVTSATQQQVQHAVRAAAADDGLGAVSEDFSEGSASASVVQMGVSYDLPPSADDDDALALQQRTQGVVDGVDGYDEGENAIVFSTELTDQEVVGVLGDTAIIVFPAAILLISFFLLLAYRDPIDLAGGVLTLAMTLVWVFGLMGYLGIPFSDALTPILPLLLAVGIDFGIHIINRYREERDNGKPIGEAMEITGSQLSAAFLIVAATTVASLAANLASPFDALQEFGIVASIGLVFTFLLFAVFLPAGKVATDRFRERFGIPTFGTAPLGHENSFIGRTLPVSVRFAKVAPVVIVLVVAVATGGIAYYGTGIDTEFSQDAFFPEEDRVERYQEVLPDPIAPGDYSFIKVNRVLEDDFDQGVIGSVTVFIDDIDIRSDGALRDLDRAHRNPPETFATTDRRAEANSVVSIMRAQADTDSEVNNAVRRNDRTGDGVPDRNVEEVYDALFEADEETGVYLTEDRTATRIEYQLTSDADASTATANAREIAKQLELDATATGELVVNQAVIELLTESSIRSLGVAFLLTTIVLVASYRLLEGRGVYGLLNLFPVLVGVAVLAGSMRLFGIPLTPINAPIFALSIGLGVDYTVHLMHRYVDERETTDDPVEALVISIRGTGGALTGSMLTTVSGIGILYLALIPVISEYGILIALGVLYAYLAAILVLPPTILAWERVRTIRRSQEHVP</sequence>
<evidence type="ECO:0000313" key="8">
    <source>
        <dbReference type="EMBL" id="AUX10471.1"/>
    </source>
</evidence>
<proteinExistence type="predicted"/>
<feature type="transmembrane region" description="Helical" evidence="6">
    <location>
        <begin position="709"/>
        <end position="726"/>
    </location>
</feature>
<dbReference type="GO" id="GO:0005886">
    <property type="term" value="C:plasma membrane"/>
    <property type="evidence" value="ECO:0007669"/>
    <property type="project" value="UniProtKB-SubCell"/>
</dbReference>
<dbReference type="PROSITE" id="PS50156">
    <property type="entry name" value="SSD"/>
    <property type="match status" value="2"/>
</dbReference>
<feature type="transmembrane region" description="Helical" evidence="6">
    <location>
        <begin position="424"/>
        <end position="446"/>
    </location>
</feature>
<dbReference type="Proteomes" id="UP000263012">
    <property type="component" value="Chromosome"/>
</dbReference>
<keyword evidence="9" id="KW-1185">Reference proteome</keyword>
<feature type="transmembrane region" description="Helical" evidence="6">
    <location>
        <begin position="681"/>
        <end position="703"/>
    </location>
</feature>
<dbReference type="PANTHER" id="PTHR33406:SF13">
    <property type="entry name" value="MEMBRANE PROTEIN YDFJ"/>
    <property type="match status" value="1"/>
</dbReference>
<feature type="transmembrane region" description="Helical" evidence="6">
    <location>
        <begin position="332"/>
        <end position="352"/>
    </location>
</feature>
<dbReference type="InterPro" id="IPR050545">
    <property type="entry name" value="Mycobact_MmpL"/>
</dbReference>
<feature type="transmembrane region" description="Helical" evidence="6">
    <location>
        <begin position="364"/>
        <end position="386"/>
    </location>
</feature>
<dbReference type="AlphaFoldDB" id="A0A343TMZ9"/>
<keyword evidence="4 6" id="KW-1133">Transmembrane helix</keyword>
<accession>A0A343TMZ9</accession>
<organism evidence="8 9">
    <name type="scientific">Halalkaliarchaeum desulfuricum</name>
    <dbReference type="NCBI Taxonomy" id="2055893"/>
    <lineage>
        <taxon>Archaea</taxon>
        <taxon>Methanobacteriati</taxon>
        <taxon>Methanobacteriota</taxon>
        <taxon>Stenosarchaea group</taxon>
        <taxon>Halobacteria</taxon>
        <taxon>Halobacteriales</taxon>
        <taxon>Haloferacaceae</taxon>
        <taxon>Halalkaliarchaeum</taxon>
    </lineage>
</organism>
<evidence type="ECO:0000256" key="3">
    <source>
        <dbReference type="ARBA" id="ARBA00022692"/>
    </source>
</evidence>
<dbReference type="Gene3D" id="1.20.1640.10">
    <property type="entry name" value="Multidrug efflux transporter AcrB transmembrane domain"/>
    <property type="match status" value="2"/>
</dbReference>
<dbReference type="GeneID" id="37879213"/>
<dbReference type="Pfam" id="PF03176">
    <property type="entry name" value="MMPL"/>
    <property type="match status" value="2"/>
</dbReference>
<feature type="transmembrane region" description="Helical" evidence="6">
    <location>
        <begin position="756"/>
        <end position="776"/>
    </location>
</feature>
<name>A0A343TMZ9_9EURY</name>
<dbReference type="KEGG" id="hdf:AArcSl_2856"/>
<evidence type="ECO:0000256" key="2">
    <source>
        <dbReference type="ARBA" id="ARBA00022475"/>
    </source>
</evidence>
<dbReference type="InterPro" id="IPR000731">
    <property type="entry name" value="SSD"/>
</dbReference>